<reference evidence="2 3" key="1">
    <citation type="journal article" date="2013" name="J. Mol. Microbiol. Biotechnol.">
        <title>Analysis of the Complete Genomes of Acholeplasma brassicae , A. palmae and A. laidlawii and Their Comparison to the Obligate Parasites from ' Candidatus Phytoplasma'.</title>
        <authorList>
            <person name="Kube M."/>
            <person name="Siewert C."/>
            <person name="Migdoll A.M."/>
            <person name="Duduk B."/>
            <person name="Holz S."/>
            <person name="Rabus R."/>
            <person name="Seemuller E."/>
            <person name="Mitrovic J."/>
            <person name="Muller I."/>
            <person name="Buttner C."/>
            <person name="Reinhardt R."/>
        </authorList>
    </citation>
    <scope>NUCLEOTIDE SEQUENCE [LARGE SCALE GENOMIC DNA]</scope>
    <source>
        <strain evidence="2 3">J233</strain>
    </source>
</reference>
<sequence length="484" mass="57601">MKKRLYIFIGALIGIILTLPIAIFKLNNDQRIIYTLFFIVATLYAFIFLFNGFPKLIVYFIYGAITTVLLYFLPDYHYAIIAIGTILFVLNPLVNIEEKLEKRVNQDFVLPLRISLRGSYWPFYNYRKEMKHYYHLPQTRKLYTKSTYLRLRQTTTLVMFFAAIYLFINELKNIAFELGNYDVQNFFMFYAVISLFIATFILYNKGFRSLLRVITILMFPPMVYAVWFTNFLVVTKIIFMLGLGFVGISALVLEIVGSLRRVAYSEYHYYDVEEQWEVFANDLFEPLVYNETFSVFGKYSFKYDLEKFKKELNSILIYANIKKFIITAYVYDGKNVIIFTEWNQKKARSAQKFVDYLEHKFNNKVTSEILYDKQKTMYEKYFFHKTEYIVARALTLSERLKELEMNNHVILSFVFSFQNPGDIESLSKKYYLTRLDELDDDEYYAVRLDAKVANNAYIIETRVRDILLDAMISQGQYVRISVYY</sequence>
<accession>U4KKP6</accession>
<organism evidence="2 3">
    <name type="scientific">Alteracholeplasma palmae (strain ATCC 49389 / J233)</name>
    <name type="common">Acholeplasma palmae</name>
    <dbReference type="NCBI Taxonomy" id="1318466"/>
    <lineage>
        <taxon>Bacteria</taxon>
        <taxon>Bacillati</taxon>
        <taxon>Mycoplasmatota</taxon>
        <taxon>Mollicutes</taxon>
        <taxon>Acholeplasmatales</taxon>
        <taxon>Acholeplasmataceae</taxon>
        <taxon>Acholeplasma</taxon>
    </lineage>
</organism>
<dbReference type="KEGG" id="apal:BN85407720"/>
<feature type="transmembrane region" description="Helical" evidence="1">
    <location>
        <begin position="210"/>
        <end position="227"/>
    </location>
</feature>
<gene>
    <name evidence="2" type="ORF">BN85407720</name>
</gene>
<keyword evidence="1" id="KW-1133">Transmembrane helix</keyword>
<dbReference type="STRING" id="1318466.BN85407720"/>
<evidence type="ECO:0000256" key="1">
    <source>
        <dbReference type="SAM" id="Phobius"/>
    </source>
</evidence>
<feature type="transmembrane region" description="Helical" evidence="1">
    <location>
        <begin position="233"/>
        <end position="253"/>
    </location>
</feature>
<feature type="transmembrane region" description="Helical" evidence="1">
    <location>
        <begin position="5"/>
        <end position="26"/>
    </location>
</feature>
<keyword evidence="1" id="KW-0812">Transmembrane</keyword>
<protein>
    <submittedName>
        <fullName evidence="2">Uncharacterized protein</fullName>
    </submittedName>
</protein>
<keyword evidence="1" id="KW-0472">Membrane</keyword>
<dbReference type="RefSeq" id="WP_026659158.1">
    <property type="nucleotide sequence ID" value="NC_022538.1"/>
</dbReference>
<evidence type="ECO:0000313" key="2">
    <source>
        <dbReference type="EMBL" id="CCV64349.1"/>
    </source>
</evidence>
<feature type="transmembrane region" description="Helical" evidence="1">
    <location>
        <begin position="183"/>
        <end position="203"/>
    </location>
</feature>
<feature type="transmembrane region" description="Helical" evidence="1">
    <location>
        <begin position="79"/>
        <end position="96"/>
    </location>
</feature>
<dbReference type="EMBL" id="FO681347">
    <property type="protein sequence ID" value="CCV64349.1"/>
    <property type="molecule type" value="Genomic_DNA"/>
</dbReference>
<feature type="transmembrane region" description="Helical" evidence="1">
    <location>
        <begin position="149"/>
        <end position="168"/>
    </location>
</feature>
<feature type="transmembrane region" description="Helical" evidence="1">
    <location>
        <begin position="32"/>
        <end position="49"/>
    </location>
</feature>
<name>U4KKP6_ALTPJ</name>
<proteinExistence type="predicted"/>
<dbReference type="HOGENOM" id="CLU_563401_0_0_14"/>
<keyword evidence="3" id="KW-1185">Reference proteome</keyword>
<dbReference type="OrthoDB" id="383917at2"/>
<feature type="transmembrane region" description="Helical" evidence="1">
    <location>
        <begin position="56"/>
        <end position="73"/>
    </location>
</feature>
<dbReference type="Proteomes" id="UP000032740">
    <property type="component" value="Chromosome"/>
</dbReference>
<evidence type="ECO:0000313" key="3">
    <source>
        <dbReference type="Proteomes" id="UP000032740"/>
    </source>
</evidence>
<dbReference type="AlphaFoldDB" id="U4KKP6"/>